<proteinExistence type="inferred from homology"/>
<dbReference type="AlphaFoldDB" id="A0A3N1PNK2"/>
<gene>
    <name evidence="3" type="ORF">EDC28_103150</name>
</gene>
<dbReference type="EMBL" id="RJUL01000003">
    <property type="protein sequence ID" value="ROQ28557.1"/>
    <property type="molecule type" value="Genomic_DNA"/>
</dbReference>
<organism evidence="3 4">
    <name type="scientific">Gallaecimonas pentaromativorans</name>
    <dbReference type="NCBI Taxonomy" id="584787"/>
    <lineage>
        <taxon>Bacteria</taxon>
        <taxon>Pseudomonadati</taxon>
        <taxon>Pseudomonadota</taxon>
        <taxon>Gammaproteobacteria</taxon>
        <taxon>Enterobacterales</taxon>
        <taxon>Gallaecimonadaceae</taxon>
        <taxon>Gallaecimonas</taxon>
    </lineage>
</organism>
<feature type="domain" description="Protein SirB1 N-terminal" evidence="2">
    <location>
        <begin position="51"/>
        <end position="182"/>
    </location>
</feature>
<evidence type="ECO:0000256" key="1">
    <source>
        <dbReference type="ARBA" id="ARBA00007100"/>
    </source>
</evidence>
<dbReference type="InterPro" id="IPR011990">
    <property type="entry name" value="TPR-like_helical_dom_sf"/>
</dbReference>
<keyword evidence="4" id="KW-1185">Reference proteome</keyword>
<dbReference type="SUPFAM" id="SSF48452">
    <property type="entry name" value="TPR-like"/>
    <property type="match status" value="1"/>
</dbReference>
<accession>A0A3N1PNK2</accession>
<dbReference type="STRING" id="584787.GCA_001247655_00277"/>
<dbReference type="InterPro" id="IPR032698">
    <property type="entry name" value="SirB1_N"/>
</dbReference>
<comment type="caution">
    <text evidence="3">The sequence shown here is derived from an EMBL/GenBank/DDBJ whole genome shotgun (WGS) entry which is preliminary data.</text>
</comment>
<dbReference type="Pfam" id="PF13371">
    <property type="entry name" value="TPR_9"/>
    <property type="match status" value="1"/>
</dbReference>
<dbReference type="RefSeq" id="WP_123421027.1">
    <property type="nucleotide sequence ID" value="NZ_RJUL01000003.1"/>
</dbReference>
<sequence>MLSADLKARLGARGAKPVMTALHLAGELSQTDVRAFEGCLLSWRDQLSLRLGQQTKGQPLDALLDFFYQELAFHGDNSHFTSQGCLLTSVIRERRGSATALGLLLLYLAEGQGIALDAIDFPGYLLLTSPTRPGAFFDPLSGFWHPMAELELWLRGLRGNWQRLKHQHTEPLDNQGLLLRLLKATKGALTRDGRLMEAVKVTQAMVEMTPNDPYLIRDRGYLLAELNCVAPARDDLRYFVEHCPDDPACALLKNKMKALPTDSATLH</sequence>
<dbReference type="Proteomes" id="UP000268033">
    <property type="component" value="Unassembled WGS sequence"/>
</dbReference>
<dbReference type="Pfam" id="PF13369">
    <property type="entry name" value="Transglut_core2"/>
    <property type="match status" value="1"/>
</dbReference>
<dbReference type="Gene3D" id="1.25.40.10">
    <property type="entry name" value="Tetratricopeptide repeat domain"/>
    <property type="match status" value="1"/>
</dbReference>
<protein>
    <submittedName>
        <fullName evidence="3">Regulator of sirC expression with transglutaminase-like and TPR domain</fullName>
    </submittedName>
</protein>
<evidence type="ECO:0000313" key="4">
    <source>
        <dbReference type="Proteomes" id="UP000268033"/>
    </source>
</evidence>
<evidence type="ECO:0000313" key="3">
    <source>
        <dbReference type="EMBL" id="ROQ28557.1"/>
    </source>
</evidence>
<comment type="similarity">
    <text evidence="1">Belongs to the UPF0162 family.</text>
</comment>
<evidence type="ECO:0000259" key="2">
    <source>
        <dbReference type="Pfam" id="PF13369"/>
    </source>
</evidence>
<name>A0A3N1PNK2_9GAMM</name>
<reference evidence="3 4" key="1">
    <citation type="submission" date="2018-11" db="EMBL/GenBank/DDBJ databases">
        <title>Genomic Encyclopedia of Type Strains, Phase IV (KMG-IV): sequencing the most valuable type-strain genomes for metagenomic binning, comparative biology and taxonomic classification.</title>
        <authorList>
            <person name="Goeker M."/>
        </authorList>
    </citation>
    <scope>NUCLEOTIDE SEQUENCE [LARGE SCALE GENOMIC DNA]</scope>
    <source>
        <strain evidence="3 4">DSM 21945</strain>
    </source>
</reference>